<accession>A0A0W7X282</accession>
<feature type="compositionally biased region" description="Low complexity" evidence="1">
    <location>
        <begin position="192"/>
        <end position="201"/>
    </location>
</feature>
<evidence type="ECO:0000313" key="2">
    <source>
        <dbReference type="EMBL" id="KUF16850.1"/>
    </source>
</evidence>
<name>A0A0W7X282_9ACTN</name>
<evidence type="ECO:0008006" key="4">
    <source>
        <dbReference type="Google" id="ProtNLM"/>
    </source>
</evidence>
<protein>
    <recommendedName>
        <fullName evidence="4">Relaxase/mobilization nuclease</fullName>
    </recommendedName>
</protein>
<dbReference type="Proteomes" id="UP000054804">
    <property type="component" value="Unassembled WGS sequence"/>
</dbReference>
<feature type="compositionally biased region" description="Pro residues" evidence="1">
    <location>
        <begin position="286"/>
        <end position="297"/>
    </location>
</feature>
<dbReference type="AlphaFoldDB" id="A0A0W7X282"/>
<organism evidence="2 3">
    <name type="scientific">Streptomyces silvensis</name>
    <dbReference type="NCBI Taxonomy" id="1765722"/>
    <lineage>
        <taxon>Bacteria</taxon>
        <taxon>Bacillati</taxon>
        <taxon>Actinomycetota</taxon>
        <taxon>Actinomycetes</taxon>
        <taxon>Kitasatosporales</taxon>
        <taxon>Streptomycetaceae</taxon>
        <taxon>Streptomyces</taxon>
    </lineage>
</organism>
<evidence type="ECO:0000313" key="3">
    <source>
        <dbReference type="Proteomes" id="UP000054804"/>
    </source>
</evidence>
<dbReference type="OrthoDB" id="4269146at2"/>
<feature type="region of interest" description="Disordered" evidence="1">
    <location>
        <begin position="169"/>
        <end position="201"/>
    </location>
</feature>
<sequence>MIAHLCAGEYFPSIPLSAALGRPVAEQDRLADVVVASAPPVAGSREAWMFADWDEYLLAPRDLPPYAAAPGTDMPEIFHLAVRLHPADRALRPLEWTEIAERLARAAGLTVPGVEQACRWVALQAQPGRLDLVANLIRGDGIWAPQPHPLPRALRQECRRLEADLGLVPAQPQGGCRPLTAKQPGPRPAPQQRPADQSPPAVAARLATLVCQLTDEATGPLAAVRGMVEQTAYQLAELPHAYGPEAGHRLEWIARRLHGIQQDLDATAAGLPGHQQRADTAARLPLQPPAAPSPHCR</sequence>
<evidence type="ECO:0000256" key="1">
    <source>
        <dbReference type="SAM" id="MobiDB-lite"/>
    </source>
</evidence>
<dbReference type="STRING" id="1765722.AT728_23365"/>
<feature type="region of interest" description="Disordered" evidence="1">
    <location>
        <begin position="272"/>
        <end position="297"/>
    </location>
</feature>
<dbReference type="RefSeq" id="WP_058849123.1">
    <property type="nucleotide sequence ID" value="NZ_LOCL01000036.1"/>
</dbReference>
<dbReference type="EMBL" id="LOCL01000036">
    <property type="protein sequence ID" value="KUF16850.1"/>
    <property type="molecule type" value="Genomic_DNA"/>
</dbReference>
<reference evidence="2 3" key="1">
    <citation type="submission" date="2015-12" db="EMBL/GenBank/DDBJ databases">
        <title>Draft genome sequence of Streptomyces silvensis ATCC 53525, a producer of novel hormone antagonists.</title>
        <authorList>
            <person name="Johnston C.W."/>
            <person name="Li Y."/>
            <person name="Magarvey N.A."/>
        </authorList>
    </citation>
    <scope>NUCLEOTIDE SEQUENCE [LARGE SCALE GENOMIC DNA]</scope>
    <source>
        <strain evidence="2 3">ATCC 53525</strain>
    </source>
</reference>
<gene>
    <name evidence="2" type="ORF">AT728_23365</name>
</gene>
<comment type="caution">
    <text evidence="2">The sequence shown here is derived from an EMBL/GenBank/DDBJ whole genome shotgun (WGS) entry which is preliminary data.</text>
</comment>
<proteinExistence type="predicted"/>
<keyword evidence="3" id="KW-1185">Reference proteome</keyword>